<dbReference type="InterPro" id="IPR024607">
    <property type="entry name" value="Sulfatase_CS"/>
</dbReference>
<reference evidence="7" key="1">
    <citation type="submission" date="2021-03" db="EMBL/GenBank/DDBJ databases">
        <title>Streptomyces poriferae sp. nov., a novel marine sponge-derived Actinobacteria species with anti-MRSA activity.</title>
        <authorList>
            <person name="Sandoval-Powers M."/>
            <person name="Kralova S."/>
            <person name="Nguyen G.-S."/>
            <person name="Fawwal D."/>
            <person name="Degnes K."/>
            <person name="Klinkenberg G."/>
            <person name="Sletta H."/>
            <person name="Wentzel A."/>
            <person name="Liles M.R."/>
        </authorList>
    </citation>
    <scope>NUCLEOTIDE SEQUENCE</scope>
    <source>
        <strain evidence="7">DSM 41794</strain>
    </source>
</reference>
<evidence type="ECO:0000313" key="8">
    <source>
        <dbReference type="Proteomes" id="UP000664167"/>
    </source>
</evidence>
<dbReference type="GO" id="GO:0004065">
    <property type="term" value="F:arylsulfatase activity"/>
    <property type="evidence" value="ECO:0007669"/>
    <property type="project" value="TreeGrafter"/>
</dbReference>
<dbReference type="Pfam" id="PF00884">
    <property type="entry name" value="Sulfatase"/>
    <property type="match status" value="1"/>
</dbReference>
<evidence type="ECO:0000256" key="2">
    <source>
        <dbReference type="ARBA" id="ARBA00022723"/>
    </source>
</evidence>
<proteinExistence type="inferred from homology"/>
<keyword evidence="4" id="KW-0106">Calcium</keyword>
<name>A0A939JI05_9ACTN</name>
<dbReference type="EMBL" id="JAFLRJ010000084">
    <property type="protein sequence ID" value="MBO0512074.1"/>
    <property type="molecule type" value="Genomic_DNA"/>
</dbReference>
<evidence type="ECO:0000259" key="6">
    <source>
        <dbReference type="Pfam" id="PF00884"/>
    </source>
</evidence>
<keyword evidence="8" id="KW-1185">Reference proteome</keyword>
<organism evidence="7 8">
    <name type="scientific">Streptomyces beijiangensis</name>
    <dbReference type="NCBI Taxonomy" id="163361"/>
    <lineage>
        <taxon>Bacteria</taxon>
        <taxon>Bacillati</taxon>
        <taxon>Actinomycetota</taxon>
        <taxon>Actinomycetes</taxon>
        <taxon>Kitasatosporales</taxon>
        <taxon>Streptomycetaceae</taxon>
        <taxon>Streptomyces</taxon>
    </lineage>
</organism>
<dbReference type="RefSeq" id="WP_206961474.1">
    <property type="nucleotide sequence ID" value="NZ_BAAAJJ010000015.1"/>
</dbReference>
<dbReference type="PANTHER" id="PTHR42693:SF27">
    <property type="entry name" value="ARYLSULFATASE B [PRECURSOR]"/>
    <property type="match status" value="1"/>
</dbReference>
<dbReference type="Gene3D" id="3.40.720.10">
    <property type="entry name" value="Alkaline Phosphatase, subunit A"/>
    <property type="match status" value="1"/>
</dbReference>
<accession>A0A939JI05</accession>
<dbReference type="AlphaFoldDB" id="A0A939JI05"/>
<gene>
    <name evidence="7" type="ORF">J0695_09630</name>
</gene>
<dbReference type="InterPro" id="IPR000917">
    <property type="entry name" value="Sulfatase_N"/>
</dbReference>
<keyword evidence="2" id="KW-0479">Metal-binding</keyword>
<comment type="similarity">
    <text evidence="1">Belongs to the sulfatase family.</text>
</comment>
<feature type="domain" description="Sulfatase N-terminal" evidence="6">
    <location>
        <begin position="8"/>
        <end position="339"/>
    </location>
</feature>
<keyword evidence="3 7" id="KW-0378">Hydrolase</keyword>
<dbReference type="Proteomes" id="UP000664167">
    <property type="component" value="Unassembled WGS sequence"/>
</dbReference>
<dbReference type="PANTHER" id="PTHR42693">
    <property type="entry name" value="ARYLSULFATASE FAMILY MEMBER"/>
    <property type="match status" value="1"/>
</dbReference>
<comment type="caution">
    <text evidence="7">The sequence shown here is derived from an EMBL/GenBank/DDBJ whole genome shotgun (WGS) entry which is preliminary data.</text>
</comment>
<dbReference type="GO" id="GO:0046872">
    <property type="term" value="F:metal ion binding"/>
    <property type="evidence" value="ECO:0007669"/>
    <property type="project" value="UniProtKB-KW"/>
</dbReference>
<feature type="compositionally biased region" description="Basic and acidic residues" evidence="5">
    <location>
        <begin position="495"/>
        <end position="506"/>
    </location>
</feature>
<evidence type="ECO:0000313" key="7">
    <source>
        <dbReference type="EMBL" id="MBO0512074.1"/>
    </source>
</evidence>
<evidence type="ECO:0000256" key="1">
    <source>
        <dbReference type="ARBA" id="ARBA00008779"/>
    </source>
</evidence>
<dbReference type="InterPro" id="IPR050738">
    <property type="entry name" value="Sulfatase"/>
</dbReference>
<dbReference type="PROSITE" id="PS00523">
    <property type="entry name" value="SULFATASE_1"/>
    <property type="match status" value="1"/>
</dbReference>
<evidence type="ECO:0000256" key="4">
    <source>
        <dbReference type="ARBA" id="ARBA00022837"/>
    </source>
</evidence>
<sequence length="506" mass="57033">MTAPPRQTVLLMTDATRWDMLGSYRETGVRTPHLDRLAESGTRFERAYTTQPVCAPARSALFTGTWPHSNGTWANSLAPGLDVPTLGQRLREQDIAAGYIGKWHLDGTDYFGNGRCPDGWDPEFWYDMRSYLEELTPEERRASRDPDTVDDPGVESGFTYAHRCTERAMDFVEQHSDEDFLLVVSYDEPHDPGITPPEFAYRYRDFVFPYDENVAEGLEGKPEHQRVWAGPRLAEDRSGGYERRDARYFAAQEFVDGQLGRVLDAVERHAPGALVIYTSDHGDMLGSHRLHAKGPAMYDEIARVPLLVRLPGITAPGTVSPHPVSHIDLAPTVLAHAGMEVPEFLAGRSLLPALADPAHRINAEIFVEFGRYEVDHDGFGGFQPMRGVFDGRYKLVVNLLSDDELYDLGDDPGELRNLIGDPAHSARRDRLHDRILEWMNETRDPFRGTYWERRPWRGDARAATWAYDGMTRGRPADPGHQPRQLDYATGLEAAEAVRPKEAPRVP</sequence>
<dbReference type="InterPro" id="IPR017850">
    <property type="entry name" value="Alkaline_phosphatase_core_sf"/>
</dbReference>
<evidence type="ECO:0000256" key="5">
    <source>
        <dbReference type="SAM" id="MobiDB-lite"/>
    </source>
</evidence>
<feature type="region of interest" description="Disordered" evidence="5">
    <location>
        <begin position="471"/>
        <end position="506"/>
    </location>
</feature>
<evidence type="ECO:0000256" key="3">
    <source>
        <dbReference type="ARBA" id="ARBA00022801"/>
    </source>
</evidence>
<dbReference type="SUPFAM" id="SSF53649">
    <property type="entry name" value="Alkaline phosphatase-like"/>
    <property type="match status" value="1"/>
</dbReference>
<protein>
    <submittedName>
        <fullName evidence="7">Sulfatase-like hydrolase/transferase</fullName>
    </submittedName>
</protein>